<dbReference type="Pfam" id="PF01882">
    <property type="entry name" value="DUF58"/>
    <property type="match status" value="1"/>
</dbReference>
<name>A0A381PNE2_9ZZZZ</name>
<accession>A0A381PNE2</accession>
<protein>
    <recommendedName>
        <fullName evidence="1">DUF58 domain-containing protein</fullName>
    </recommendedName>
</protein>
<evidence type="ECO:0000313" key="2">
    <source>
        <dbReference type="EMBL" id="SUZ67569.1"/>
    </source>
</evidence>
<dbReference type="InterPro" id="IPR002881">
    <property type="entry name" value="DUF58"/>
</dbReference>
<organism evidence="2">
    <name type="scientific">marine metagenome</name>
    <dbReference type="NCBI Taxonomy" id="408172"/>
    <lineage>
        <taxon>unclassified sequences</taxon>
        <taxon>metagenomes</taxon>
        <taxon>ecological metagenomes</taxon>
    </lineage>
</organism>
<dbReference type="InterPro" id="IPR036465">
    <property type="entry name" value="vWFA_dom_sf"/>
</dbReference>
<evidence type="ECO:0000259" key="1">
    <source>
        <dbReference type="Pfam" id="PF01882"/>
    </source>
</evidence>
<dbReference type="SUPFAM" id="SSF53300">
    <property type="entry name" value="vWA-like"/>
    <property type="match status" value="1"/>
</dbReference>
<reference evidence="2" key="1">
    <citation type="submission" date="2018-05" db="EMBL/GenBank/DDBJ databases">
        <authorList>
            <person name="Lanie J.A."/>
            <person name="Ng W.-L."/>
            <person name="Kazmierczak K.M."/>
            <person name="Andrzejewski T.M."/>
            <person name="Davidsen T.M."/>
            <person name="Wayne K.J."/>
            <person name="Tettelin H."/>
            <person name="Glass J.I."/>
            <person name="Rusch D."/>
            <person name="Podicherti R."/>
            <person name="Tsui H.-C.T."/>
            <person name="Winkler M.E."/>
        </authorList>
    </citation>
    <scope>NUCLEOTIDE SEQUENCE</scope>
</reference>
<dbReference type="Gene3D" id="3.40.50.410">
    <property type="entry name" value="von Willebrand factor, type A domain"/>
    <property type="match status" value="1"/>
</dbReference>
<sequence>MSEKGTLFDDEFLKKLEYLNLVSNHMIPGHMHGEHRAKKTTSSGIEFADYQQYVSGEDTKNVDWRTYLRLDKLIVRLFEEEADLPIYIFFDASASMTYGVPAKYDYARKISAALCYVGLLNQDRVNLVGFADGIAQQLSARRGKHQVWHAFRFLESVEALGITSMEKAFRAFFSSRRRRGLVVVVSDFMDEAGFTKGFDMLRYFRQDLFAVHIHSPEEVRPDLPDEVLLEDAERGTSQRVRVTPALLDAYAQQFEEHCEEVNGYCRKNGWGYVRTTTDIPFEDLILQVFRQGRFLR</sequence>
<dbReference type="EMBL" id="UINC01001016">
    <property type="protein sequence ID" value="SUZ67569.1"/>
    <property type="molecule type" value="Genomic_DNA"/>
</dbReference>
<proteinExistence type="predicted"/>
<dbReference type="AlphaFoldDB" id="A0A381PNE2"/>
<feature type="domain" description="DUF58" evidence="1">
    <location>
        <begin position="49"/>
        <end position="258"/>
    </location>
</feature>
<dbReference type="PANTHER" id="PTHR33608">
    <property type="entry name" value="BLL2464 PROTEIN"/>
    <property type="match status" value="1"/>
</dbReference>
<gene>
    <name evidence="2" type="ORF">METZ01_LOCUS20423</name>
</gene>
<dbReference type="PANTHER" id="PTHR33608:SF7">
    <property type="entry name" value="DUF58 DOMAIN-CONTAINING PROTEIN"/>
    <property type="match status" value="1"/>
</dbReference>